<keyword evidence="4" id="KW-0067">ATP-binding</keyword>
<gene>
    <name evidence="7" type="ORF">JIN82_01590</name>
</gene>
<comment type="caution">
    <text evidence="7">The sequence shown here is derived from an EMBL/GenBank/DDBJ whole genome shotgun (WGS) entry which is preliminary data.</text>
</comment>
<dbReference type="AlphaFoldDB" id="A0A8J7SG23"/>
<dbReference type="CDD" id="cd14014">
    <property type="entry name" value="STKc_PknB_like"/>
    <property type="match status" value="1"/>
</dbReference>
<evidence type="ECO:0000259" key="6">
    <source>
        <dbReference type="PROSITE" id="PS50011"/>
    </source>
</evidence>
<dbReference type="EMBL" id="JAENIM010000009">
    <property type="protein sequence ID" value="MBK1789840.1"/>
    <property type="molecule type" value="Genomic_DNA"/>
</dbReference>
<name>A0A8J7SG23_9BACT</name>
<keyword evidence="2" id="KW-0547">Nucleotide-binding</keyword>
<keyword evidence="8" id="KW-1185">Reference proteome</keyword>
<dbReference type="PANTHER" id="PTHR43289:SF6">
    <property type="entry name" value="SERINE_THREONINE-PROTEIN KINASE NEKL-3"/>
    <property type="match status" value="1"/>
</dbReference>
<proteinExistence type="predicted"/>
<keyword evidence="3 7" id="KW-0418">Kinase</keyword>
<keyword evidence="1" id="KW-0808">Transferase</keyword>
<evidence type="ECO:0000313" key="7">
    <source>
        <dbReference type="EMBL" id="MBK1789840.1"/>
    </source>
</evidence>
<dbReference type="Gene3D" id="3.30.200.20">
    <property type="entry name" value="Phosphorylase Kinase, domain 1"/>
    <property type="match status" value="1"/>
</dbReference>
<evidence type="ECO:0000256" key="4">
    <source>
        <dbReference type="ARBA" id="ARBA00022840"/>
    </source>
</evidence>
<evidence type="ECO:0000256" key="5">
    <source>
        <dbReference type="SAM" id="MobiDB-lite"/>
    </source>
</evidence>
<feature type="domain" description="Protein kinase" evidence="6">
    <location>
        <begin position="47"/>
        <end position="307"/>
    </location>
</feature>
<feature type="compositionally biased region" description="Basic residues" evidence="5">
    <location>
        <begin position="316"/>
        <end position="328"/>
    </location>
</feature>
<dbReference type="InterPro" id="IPR008271">
    <property type="entry name" value="Ser/Thr_kinase_AS"/>
</dbReference>
<dbReference type="InterPro" id="IPR000719">
    <property type="entry name" value="Prot_kinase_dom"/>
</dbReference>
<feature type="region of interest" description="Disordered" evidence="5">
    <location>
        <begin position="307"/>
        <end position="330"/>
    </location>
</feature>
<dbReference type="Pfam" id="PF00069">
    <property type="entry name" value="Pkinase"/>
    <property type="match status" value="1"/>
</dbReference>
<evidence type="ECO:0000313" key="8">
    <source>
        <dbReference type="Proteomes" id="UP000624703"/>
    </source>
</evidence>
<protein>
    <submittedName>
        <fullName evidence="7">Serine/threonine protein kinase</fullName>
    </submittedName>
</protein>
<sequence>MSDSERDIDNCIGCGAEMDVTEMVPFTNVICPHCSEHTRVKCQLGHYELTKRSGIGGMSEVFSAWDTKLEREVAIKLLNLELSKDEKRMEEFEREALITAAISHPNVVRVYTVGMAWRHFYIAMELVPNGSLEQRMTAHGALPEHEVLQVAGETIAGLRAARESGLIHRDIKPGNILFDANDQVKIVDFGLALVTQGGKATAEEIWATPYYVPPEALVKGEEDFRSDIYALGASLYHALTGDPPISTNSQSTREVLEAKKTIKPIAEVAPWLSEPCCELIDTAMEMDPNDRFASYAEMEELLAEAFADDRDAASSKPKRKRGRGRRRQANSWWKQPKIQLAGGALLGAAALVFVISQLVDSDDDASDAEAVEEAIDFDELENALEGEGNTEEEAKRIVAAYQKAYSSLKNRHFANAEAAFNQLLADEAVMEPSRSWAGIGACLSAYLDGRSADAEASAYKLQSLWEIDGGAHSPELENLVKALTVLPPVKLADSSDMTVQVLSNFTLGLKYWEQGLLDESAKLMRKVVQSDLSDSRQLVIYKGLARNYLADYKTLQATHYNGSSKTQEEANRRRKELIAAQEAIVTNGRSKYVIQKRRLRNARELREMRKSAAQ</sequence>
<dbReference type="InterPro" id="IPR011009">
    <property type="entry name" value="Kinase-like_dom_sf"/>
</dbReference>
<evidence type="ECO:0000256" key="1">
    <source>
        <dbReference type="ARBA" id="ARBA00022679"/>
    </source>
</evidence>
<dbReference type="Proteomes" id="UP000624703">
    <property type="component" value="Unassembled WGS sequence"/>
</dbReference>
<dbReference type="SMART" id="SM00220">
    <property type="entry name" value="S_TKc"/>
    <property type="match status" value="1"/>
</dbReference>
<evidence type="ECO:0000256" key="3">
    <source>
        <dbReference type="ARBA" id="ARBA00022777"/>
    </source>
</evidence>
<evidence type="ECO:0000256" key="2">
    <source>
        <dbReference type="ARBA" id="ARBA00022741"/>
    </source>
</evidence>
<dbReference type="RefSeq" id="WP_200309882.1">
    <property type="nucleotide sequence ID" value="NZ_JAENIM010000009.1"/>
</dbReference>
<dbReference type="GO" id="GO:0005524">
    <property type="term" value="F:ATP binding"/>
    <property type="evidence" value="ECO:0007669"/>
    <property type="project" value="UniProtKB-KW"/>
</dbReference>
<organism evidence="7 8">
    <name type="scientific">Persicirhabdus sediminis</name>
    <dbReference type="NCBI Taxonomy" id="454144"/>
    <lineage>
        <taxon>Bacteria</taxon>
        <taxon>Pseudomonadati</taxon>
        <taxon>Verrucomicrobiota</taxon>
        <taxon>Verrucomicrobiia</taxon>
        <taxon>Verrucomicrobiales</taxon>
        <taxon>Verrucomicrobiaceae</taxon>
        <taxon>Persicirhabdus</taxon>
    </lineage>
</organism>
<accession>A0A8J7SG23</accession>
<dbReference type="Gene3D" id="1.10.510.10">
    <property type="entry name" value="Transferase(Phosphotransferase) domain 1"/>
    <property type="match status" value="1"/>
</dbReference>
<dbReference type="PROSITE" id="PS00108">
    <property type="entry name" value="PROTEIN_KINASE_ST"/>
    <property type="match status" value="1"/>
</dbReference>
<dbReference type="PANTHER" id="PTHR43289">
    <property type="entry name" value="MITOGEN-ACTIVATED PROTEIN KINASE KINASE KINASE 20-RELATED"/>
    <property type="match status" value="1"/>
</dbReference>
<keyword evidence="7" id="KW-0723">Serine/threonine-protein kinase</keyword>
<dbReference type="SUPFAM" id="SSF56112">
    <property type="entry name" value="Protein kinase-like (PK-like)"/>
    <property type="match status" value="1"/>
</dbReference>
<reference evidence="7" key="1">
    <citation type="submission" date="2021-01" db="EMBL/GenBank/DDBJ databases">
        <title>Modified the classification status of verrucomicrobia.</title>
        <authorList>
            <person name="Feng X."/>
        </authorList>
    </citation>
    <scope>NUCLEOTIDE SEQUENCE</scope>
    <source>
        <strain evidence="7">_KCTC 22039</strain>
    </source>
</reference>
<dbReference type="PROSITE" id="PS50011">
    <property type="entry name" value="PROTEIN_KINASE_DOM"/>
    <property type="match status" value="1"/>
</dbReference>
<dbReference type="GO" id="GO:0004674">
    <property type="term" value="F:protein serine/threonine kinase activity"/>
    <property type="evidence" value="ECO:0007669"/>
    <property type="project" value="UniProtKB-KW"/>
</dbReference>